<dbReference type="InterPro" id="IPR013611">
    <property type="entry name" value="Transp-assoc_OB_typ2"/>
</dbReference>
<name>A0A7W6RSD0_9HYPH</name>
<accession>A0A7W6RSD0</accession>
<evidence type="ECO:0000256" key="8">
    <source>
        <dbReference type="ARBA" id="ARBA00022967"/>
    </source>
</evidence>
<dbReference type="InterPro" id="IPR047641">
    <property type="entry name" value="ABC_transpr_MalK/UgpC-like"/>
</dbReference>
<comment type="similarity">
    <text evidence="2">Belongs to the ABC transporter superfamily.</text>
</comment>
<dbReference type="SMART" id="SM00382">
    <property type="entry name" value="AAA"/>
    <property type="match status" value="1"/>
</dbReference>
<dbReference type="PANTHER" id="PTHR43875:SF15">
    <property type="entry name" value="TREHALOSE IMPORT ATP-BINDING PROTEIN SUGC"/>
    <property type="match status" value="1"/>
</dbReference>
<dbReference type="GO" id="GO:0008643">
    <property type="term" value="P:carbohydrate transport"/>
    <property type="evidence" value="ECO:0007669"/>
    <property type="project" value="InterPro"/>
</dbReference>
<keyword evidence="6" id="KW-0547">Nucleotide-binding</keyword>
<dbReference type="GO" id="GO:0005524">
    <property type="term" value="F:ATP binding"/>
    <property type="evidence" value="ECO:0007669"/>
    <property type="project" value="UniProtKB-KW"/>
</dbReference>
<dbReference type="GO" id="GO:0055052">
    <property type="term" value="C:ATP-binding cassette (ABC) transporter complex, substrate-binding subunit-containing"/>
    <property type="evidence" value="ECO:0007669"/>
    <property type="project" value="TreeGrafter"/>
</dbReference>
<evidence type="ECO:0000313" key="11">
    <source>
        <dbReference type="EMBL" id="MBB4277724.1"/>
    </source>
</evidence>
<dbReference type="PANTHER" id="PTHR43875">
    <property type="entry name" value="MALTODEXTRIN IMPORT ATP-BINDING PROTEIN MSMX"/>
    <property type="match status" value="1"/>
</dbReference>
<keyword evidence="8" id="KW-1278">Translocase</keyword>
<dbReference type="RefSeq" id="WP_183928423.1">
    <property type="nucleotide sequence ID" value="NZ_JACIGM010000014.1"/>
</dbReference>
<evidence type="ECO:0000256" key="4">
    <source>
        <dbReference type="ARBA" id="ARBA00022475"/>
    </source>
</evidence>
<dbReference type="EMBL" id="JACIGM010000014">
    <property type="protein sequence ID" value="MBB4277724.1"/>
    <property type="molecule type" value="Genomic_DNA"/>
</dbReference>
<dbReference type="InterPro" id="IPR017871">
    <property type="entry name" value="ABC_transporter-like_CS"/>
</dbReference>
<dbReference type="CDD" id="cd03301">
    <property type="entry name" value="ABC_MalK_N"/>
    <property type="match status" value="1"/>
</dbReference>
<dbReference type="SUPFAM" id="SSF50331">
    <property type="entry name" value="MOP-like"/>
    <property type="match status" value="1"/>
</dbReference>
<dbReference type="PROSITE" id="PS00211">
    <property type="entry name" value="ABC_TRANSPORTER_1"/>
    <property type="match status" value="1"/>
</dbReference>
<evidence type="ECO:0000256" key="9">
    <source>
        <dbReference type="ARBA" id="ARBA00023136"/>
    </source>
</evidence>
<keyword evidence="5" id="KW-0997">Cell inner membrane</keyword>
<evidence type="ECO:0000313" key="12">
    <source>
        <dbReference type="Proteomes" id="UP000533641"/>
    </source>
</evidence>
<keyword evidence="11" id="KW-0762">Sugar transport</keyword>
<dbReference type="Gene3D" id="2.40.50.100">
    <property type="match status" value="1"/>
</dbReference>
<dbReference type="GO" id="GO:0016887">
    <property type="term" value="F:ATP hydrolysis activity"/>
    <property type="evidence" value="ECO:0007669"/>
    <property type="project" value="InterPro"/>
</dbReference>
<dbReference type="InterPro" id="IPR015855">
    <property type="entry name" value="ABC_transpr_MalK-like"/>
</dbReference>
<evidence type="ECO:0000256" key="3">
    <source>
        <dbReference type="ARBA" id="ARBA00022448"/>
    </source>
</evidence>
<dbReference type="AlphaFoldDB" id="A0A7W6RSD0"/>
<dbReference type="InterPro" id="IPR003439">
    <property type="entry name" value="ABC_transporter-like_ATP-bd"/>
</dbReference>
<keyword evidence="3" id="KW-0813">Transport</keyword>
<evidence type="ECO:0000256" key="7">
    <source>
        <dbReference type="ARBA" id="ARBA00022840"/>
    </source>
</evidence>
<keyword evidence="7" id="KW-0067">ATP-binding</keyword>
<dbReference type="Pfam" id="PF08402">
    <property type="entry name" value="TOBE_2"/>
    <property type="match status" value="1"/>
</dbReference>
<evidence type="ECO:0000259" key="10">
    <source>
        <dbReference type="PROSITE" id="PS50893"/>
    </source>
</evidence>
<dbReference type="InterPro" id="IPR027417">
    <property type="entry name" value="P-loop_NTPase"/>
</dbReference>
<dbReference type="InterPro" id="IPR003593">
    <property type="entry name" value="AAA+_ATPase"/>
</dbReference>
<dbReference type="Gene3D" id="2.40.50.140">
    <property type="entry name" value="Nucleic acid-binding proteins"/>
    <property type="match status" value="1"/>
</dbReference>
<organism evidence="11 12">
    <name type="scientific">Rhizobium mongolense</name>
    <dbReference type="NCBI Taxonomy" id="57676"/>
    <lineage>
        <taxon>Bacteria</taxon>
        <taxon>Pseudomonadati</taxon>
        <taxon>Pseudomonadota</taxon>
        <taxon>Alphaproteobacteria</taxon>
        <taxon>Hyphomicrobiales</taxon>
        <taxon>Rhizobiaceae</taxon>
        <taxon>Rhizobium/Agrobacterium group</taxon>
        <taxon>Rhizobium</taxon>
    </lineage>
</organism>
<sequence length="363" mass="40437">MPEVHLRNVCKSYGSFNVCRDVCLEIHDSEFVTLLGASGCGKTTTLNMIAGLDNVTSGEILMNGENVNDREPVDRDVAMVFQNYALYPHMTVAENIGFNLKLRGVGKSEIAKRVQRTAQALDLARFLDRRPSQLSGGQQQRVAIGRAIVREPKVFLFDEPFSNLDADLRIRMRGEVRALHDRYKTTSVFVTHDQEEALSISDRIAVMRGGQVEQFDTPENVYSRPETAYVAQFIGHPTIEITSAEIRHTDGQLRLFAGEAEFALTDAQAHALGQSTGEISVAVRPEFVALGESGIRVVIDEVQPVGPSTVIRLKWNGGSMFARVNGIVRPVIGTTTHIRIDEGNFMFFDRKTMRRIQTERGKN</sequence>
<dbReference type="FunFam" id="3.40.50.300:FF:000042">
    <property type="entry name" value="Maltose/maltodextrin ABC transporter, ATP-binding protein"/>
    <property type="match status" value="1"/>
</dbReference>
<evidence type="ECO:0000256" key="6">
    <source>
        <dbReference type="ARBA" id="ARBA00022741"/>
    </source>
</evidence>
<protein>
    <submittedName>
        <fullName evidence="11">ABC-type sugar transport system ATPase subunit</fullName>
    </submittedName>
</protein>
<dbReference type="GO" id="GO:0140359">
    <property type="term" value="F:ABC-type transporter activity"/>
    <property type="evidence" value="ECO:0007669"/>
    <property type="project" value="InterPro"/>
</dbReference>
<keyword evidence="9" id="KW-0472">Membrane</keyword>
<evidence type="ECO:0000256" key="1">
    <source>
        <dbReference type="ARBA" id="ARBA00004417"/>
    </source>
</evidence>
<reference evidence="11 12" key="1">
    <citation type="submission" date="2020-08" db="EMBL/GenBank/DDBJ databases">
        <title>Genomic Encyclopedia of Type Strains, Phase IV (KMG-V): Genome sequencing to study the core and pangenomes of soil and plant-associated prokaryotes.</title>
        <authorList>
            <person name="Whitman W."/>
        </authorList>
    </citation>
    <scope>NUCLEOTIDE SEQUENCE [LARGE SCALE GENOMIC DNA]</scope>
    <source>
        <strain evidence="11 12">SEMIA 402</strain>
    </source>
</reference>
<dbReference type="SUPFAM" id="SSF52540">
    <property type="entry name" value="P-loop containing nucleoside triphosphate hydrolases"/>
    <property type="match status" value="1"/>
</dbReference>
<evidence type="ECO:0000256" key="2">
    <source>
        <dbReference type="ARBA" id="ARBA00005417"/>
    </source>
</evidence>
<dbReference type="Proteomes" id="UP000533641">
    <property type="component" value="Unassembled WGS sequence"/>
</dbReference>
<comment type="subcellular location">
    <subcellularLocation>
        <location evidence="1">Cell inner membrane</location>
        <topology evidence="1">Peripheral membrane protein</topology>
    </subcellularLocation>
</comment>
<gene>
    <name evidence="11" type="ORF">GGE12_005533</name>
</gene>
<comment type="caution">
    <text evidence="11">The sequence shown here is derived from an EMBL/GenBank/DDBJ whole genome shotgun (WGS) entry which is preliminary data.</text>
</comment>
<dbReference type="Gene3D" id="3.40.50.300">
    <property type="entry name" value="P-loop containing nucleotide triphosphate hydrolases"/>
    <property type="match status" value="1"/>
</dbReference>
<dbReference type="PROSITE" id="PS50893">
    <property type="entry name" value="ABC_TRANSPORTER_2"/>
    <property type="match status" value="1"/>
</dbReference>
<dbReference type="InterPro" id="IPR008995">
    <property type="entry name" value="Mo/tungstate-bd_C_term_dom"/>
</dbReference>
<keyword evidence="4" id="KW-1003">Cell membrane</keyword>
<dbReference type="InterPro" id="IPR012340">
    <property type="entry name" value="NA-bd_OB-fold"/>
</dbReference>
<feature type="domain" description="ABC transporter" evidence="10">
    <location>
        <begin position="4"/>
        <end position="234"/>
    </location>
</feature>
<dbReference type="Pfam" id="PF00005">
    <property type="entry name" value="ABC_tran"/>
    <property type="match status" value="1"/>
</dbReference>
<evidence type="ECO:0000256" key="5">
    <source>
        <dbReference type="ARBA" id="ARBA00022519"/>
    </source>
</evidence>
<proteinExistence type="inferred from homology"/>